<dbReference type="RefSeq" id="WP_179729634.1">
    <property type="nucleotide sequence ID" value="NZ_BAABEF010000001.1"/>
</dbReference>
<evidence type="ECO:0000313" key="2">
    <source>
        <dbReference type="Proteomes" id="UP000582231"/>
    </source>
</evidence>
<dbReference type="EMBL" id="JACCBF010000001">
    <property type="protein sequence ID" value="NYD33618.1"/>
    <property type="molecule type" value="Genomic_DNA"/>
</dbReference>
<organism evidence="1 2">
    <name type="scientific">Nocardioides kongjuensis</name>
    <dbReference type="NCBI Taxonomy" id="349522"/>
    <lineage>
        <taxon>Bacteria</taxon>
        <taxon>Bacillati</taxon>
        <taxon>Actinomycetota</taxon>
        <taxon>Actinomycetes</taxon>
        <taxon>Propionibacteriales</taxon>
        <taxon>Nocardioidaceae</taxon>
        <taxon>Nocardioides</taxon>
    </lineage>
</organism>
<keyword evidence="2" id="KW-1185">Reference proteome</keyword>
<gene>
    <name evidence="1" type="ORF">BJ958_005164</name>
</gene>
<proteinExistence type="predicted"/>
<evidence type="ECO:0000313" key="1">
    <source>
        <dbReference type="EMBL" id="NYD33618.1"/>
    </source>
</evidence>
<dbReference type="AlphaFoldDB" id="A0A852RSW9"/>
<protein>
    <submittedName>
        <fullName evidence="1">Uncharacterized protein</fullName>
    </submittedName>
</protein>
<accession>A0A852RSW9</accession>
<comment type="caution">
    <text evidence="1">The sequence shown here is derived from an EMBL/GenBank/DDBJ whole genome shotgun (WGS) entry which is preliminary data.</text>
</comment>
<name>A0A852RSW9_9ACTN</name>
<reference evidence="1 2" key="1">
    <citation type="submission" date="2020-07" db="EMBL/GenBank/DDBJ databases">
        <title>Sequencing the genomes of 1000 actinobacteria strains.</title>
        <authorList>
            <person name="Klenk H.-P."/>
        </authorList>
    </citation>
    <scope>NUCLEOTIDE SEQUENCE [LARGE SCALE GENOMIC DNA]</scope>
    <source>
        <strain evidence="1 2">DSM 19082</strain>
    </source>
</reference>
<sequence length="55" mass="5907">MYWILAIAVVVIATALWTWANRHGQQAAAIERAHEASKADASTWRAPHSGGGPIP</sequence>
<dbReference type="Proteomes" id="UP000582231">
    <property type="component" value="Unassembled WGS sequence"/>
</dbReference>